<keyword evidence="5" id="KW-1185">Reference proteome</keyword>
<comment type="subcellular location">
    <subcellularLocation>
        <location evidence="1">Membrane</location>
    </subcellularLocation>
</comment>
<organism evidence="5 6">
    <name type="scientific">Macrostomum lignano</name>
    <dbReference type="NCBI Taxonomy" id="282301"/>
    <lineage>
        <taxon>Eukaryota</taxon>
        <taxon>Metazoa</taxon>
        <taxon>Spiralia</taxon>
        <taxon>Lophotrochozoa</taxon>
        <taxon>Platyhelminthes</taxon>
        <taxon>Rhabditophora</taxon>
        <taxon>Macrostomorpha</taxon>
        <taxon>Macrostomida</taxon>
        <taxon>Macrostomidae</taxon>
        <taxon>Macrostomum</taxon>
    </lineage>
</organism>
<evidence type="ECO:0000313" key="5">
    <source>
        <dbReference type="Proteomes" id="UP000095280"/>
    </source>
</evidence>
<dbReference type="GO" id="GO:0008610">
    <property type="term" value="P:lipid biosynthetic process"/>
    <property type="evidence" value="ECO:0007669"/>
    <property type="project" value="InterPro"/>
</dbReference>
<dbReference type="PANTHER" id="PTHR11863">
    <property type="entry name" value="STEROL DESATURASE"/>
    <property type="match status" value="1"/>
</dbReference>
<keyword evidence="2" id="KW-0812">Transmembrane</keyword>
<accession>A0A1I8H960</accession>
<sequence>MRTIATEHWTDSLRRAAFVIGSSLVAFVAARNTVTDLAQRFWGASGDFWQSTFDNAYSFFGGTDASASLWGSIVITMTVYWSLNLLLILLDTFNWPEFLMRYKVQPDKNAPVDRRQLAKAIALVLFNQTVVGIPFSLLAYQAFRLRGGVFHGELPTLQWVILEIGVCVLAEEVFFYYSHRLLHHPSIYKHIHKIHHEWTAPIGIISLYAHPIEHVLSNLLPPCVGPLIMGSHLGTVWVWFCLALISTSIAHCGYHFPLLPSPEAHDFHHLKFVNNFGVLGVLDSLHGTDRLFRASKAYQRHFLLLSLVPVRDLHPDDEKAGDKRRQAEAAK</sequence>
<proteinExistence type="predicted"/>
<dbReference type="InterPro" id="IPR006694">
    <property type="entry name" value="Fatty_acid_hydroxylase"/>
</dbReference>
<evidence type="ECO:0000313" key="6">
    <source>
        <dbReference type="WBParaSite" id="maker-uti_cns_0004935-snap-gene-0.3-mRNA-1"/>
    </source>
</evidence>
<dbReference type="InterPro" id="IPR050307">
    <property type="entry name" value="Sterol_Desaturase_Related"/>
</dbReference>
<dbReference type="Proteomes" id="UP000095280">
    <property type="component" value="Unplaced"/>
</dbReference>
<dbReference type="GO" id="GO:0005506">
    <property type="term" value="F:iron ion binding"/>
    <property type="evidence" value="ECO:0007669"/>
    <property type="project" value="InterPro"/>
</dbReference>
<evidence type="ECO:0000256" key="2">
    <source>
        <dbReference type="ARBA" id="ARBA00022692"/>
    </source>
</evidence>
<dbReference type="OrthoDB" id="408954at2759"/>
<evidence type="ECO:0000256" key="1">
    <source>
        <dbReference type="ARBA" id="ARBA00004370"/>
    </source>
</evidence>
<dbReference type="GO" id="GO:0016491">
    <property type="term" value="F:oxidoreductase activity"/>
    <property type="evidence" value="ECO:0007669"/>
    <property type="project" value="InterPro"/>
</dbReference>
<dbReference type="AlphaFoldDB" id="A0A1I8H960"/>
<name>A0A1I8H960_9PLAT</name>
<protein>
    <submittedName>
        <fullName evidence="6">Fatty acid hydroxylase domain-containing protein</fullName>
    </submittedName>
</protein>
<dbReference type="STRING" id="282301.A0A1I8H960"/>
<keyword evidence="3" id="KW-1133">Transmembrane helix</keyword>
<evidence type="ECO:0000256" key="4">
    <source>
        <dbReference type="ARBA" id="ARBA00023136"/>
    </source>
</evidence>
<dbReference type="GO" id="GO:0016020">
    <property type="term" value="C:membrane"/>
    <property type="evidence" value="ECO:0007669"/>
    <property type="project" value="UniProtKB-SubCell"/>
</dbReference>
<dbReference type="WBParaSite" id="maker-uti_cns_0004935-snap-gene-0.3-mRNA-1">
    <property type="protein sequence ID" value="maker-uti_cns_0004935-snap-gene-0.3-mRNA-1"/>
    <property type="gene ID" value="maker-uti_cns_0004935-snap-gene-0.3"/>
</dbReference>
<evidence type="ECO:0000256" key="3">
    <source>
        <dbReference type="ARBA" id="ARBA00022989"/>
    </source>
</evidence>
<keyword evidence="4" id="KW-0472">Membrane</keyword>
<reference evidence="6" key="1">
    <citation type="submission" date="2016-11" db="UniProtKB">
        <authorList>
            <consortium name="WormBaseParasite"/>
        </authorList>
    </citation>
    <scope>IDENTIFICATION</scope>
</reference>
<dbReference type="Pfam" id="PF04116">
    <property type="entry name" value="FA_hydroxylase"/>
    <property type="match status" value="1"/>
</dbReference>